<dbReference type="AlphaFoldDB" id="A0A4Q2JK48"/>
<evidence type="ECO:0000259" key="4">
    <source>
        <dbReference type="Pfam" id="PF12705"/>
    </source>
</evidence>
<comment type="caution">
    <text evidence="5">The sequence shown here is derived from an EMBL/GenBank/DDBJ whole genome shotgun (WGS) entry which is preliminary data.</text>
</comment>
<keyword evidence="6" id="KW-1185">Reference proteome</keyword>
<gene>
    <name evidence="5" type="ORF">ESO86_07595</name>
</gene>
<dbReference type="Pfam" id="PF12705">
    <property type="entry name" value="PDDEXK_1"/>
    <property type="match status" value="1"/>
</dbReference>
<dbReference type="Proteomes" id="UP000292881">
    <property type="component" value="Unassembled WGS sequence"/>
</dbReference>
<keyword evidence="2 5" id="KW-0067">ATP-binding</keyword>
<evidence type="ECO:0000256" key="3">
    <source>
        <dbReference type="ARBA" id="ARBA00023204"/>
    </source>
</evidence>
<dbReference type="RefSeq" id="WP_422836483.1">
    <property type="nucleotide sequence ID" value="NZ_SDPL01000113.1"/>
</dbReference>
<keyword evidence="2 5" id="KW-0547">Nucleotide-binding</keyword>
<dbReference type="InterPro" id="IPR038726">
    <property type="entry name" value="PDDEXK_AddAB-type"/>
</dbReference>
<organism evidence="5 6">
    <name type="scientific">Agromyces binzhouensis</name>
    <dbReference type="NCBI Taxonomy" id="1817495"/>
    <lineage>
        <taxon>Bacteria</taxon>
        <taxon>Bacillati</taxon>
        <taxon>Actinomycetota</taxon>
        <taxon>Actinomycetes</taxon>
        <taxon>Micrococcales</taxon>
        <taxon>Microbacteriaceae</taxon>
        <taxon>Agromyces</taxon>
    </lineage>
</organism>
<feature type="domain" description="PD-(D/E)XK endonuclease-like" evidence="4">
    <location>
        <begin position="11"/>
        <end position="159"/>
    </location>
</feature>
<evidence type="ECO:0000313" key="5">
    <source>
        <dbReference type="EMBL" id="RXZ48212.1"/>
    </source>
</evidence>
<protein>
    <submittedName>
        <fullName evidence="5">DNA helicase</fullName>
    </submittedName>
</protein>
<evidence type="ECO:0000256" key="2">
    <source>
        <dbReference type="ARBA" id="ARBA00022806"/>
    </source>
</evidence>
<keyword evidence="1" id="KW-0227">DNA damage</keyword>
<dbReference type="EMBL" id="SDPL01000113">
    <property type="protein sequence ID" value="RXZ48212.1"/>
    <property type="molecule type" value="Genomic_DNA"/>
</dbReference>
<dbReference type="GO" id="GO:0004386">
    <property type="term" value="F:helicase activity"/>
    <property type="evidence" value="ECO:0007669"/>
    <property type="project" value="UniProtKB-KW"/>
</dbReference>
<reference evidence="5 6" key="1">
    <citation type="submission" date="2019-01" db="EMBL/GenBank/DDBJ databases">
        <authorList>
            <person name="Li J."/>
        </authorList>
    </citation>
    <scope>NUCLEOTIDE SEQUENCE [LARGE SCALE GENOMIC DNA]</scope>
    <source>
        <strain evidence="5 6">CGMCC 4.7180</strain>
    </source>
</reference>
<evidence type="ECO:0000313" key="6">
    <source>
        <dbReference type="Proteomes" id="UP000292881"/>
    </source>
</evidence>
<keyword evidence="2 5" id="KW-0347">Helicase</keyword>
<name>A0A4Q2JK48_9MICO</name>
<keyword evidence="2 5" id="KW-0378">Hydrolase</keyword>
<sequence length="307" mass="33417">MYLADGTVVTSASDLKKASDCEFAFLRELDVKLGRETLFEPVADAMLERAGRMGDAHELRVLERYRDEFGDGVVEIARPDLRDPEQLEAAVAATHAAFESGAPVVFQATFVDDGFVGFADFIVRQPDGRYLVQDSKLARRARVTALLQLAAYAAQLDRIGIPRADTVELLLGDGTTSSHRLEDIEPVFLLRRDRLRQIVEERLADDGPVAWGDPRYALDGRCPTCDLEVQANRDLLLVAGLRITQRAHFHAAGITTIDELAASAGPVDGVLDATLEGLRVQARLQLAAEAQALAAEASGDRSPDDPP</sequence>
<feature type="non-terminal residue" evidence="5">
    <location>
        <position position="307"/>
    </location>
</feature>
<dbReference type="GO" id="GO:0006281">
    <property type="term" value="P:DNA repair"/>
    <property type="evidence" value="ECO:0007669"/>
    <property type="project" value="UniProtKB-KW"/>
</dbReference>
<evidence type="ECO:0000256" key="1">
    <source>
        <dbReference type="ARBA" id="ARBA00022763"/>
    </source>
</evidence>
<keyword evidence="3" id="KW-0234">DNA repair</keyword>
<accession>A0A4Q2JK48</accession>
<proteinExistence type="predicted"/>